<comment type="cofactor">
    <cofactor evidence="1 6">
        <name>pyridoxal 5'-phosphate</name>
        <dbReference type="ChEBI" id="CHEBI:597326"/>
    </cofactor>
</comment>
<dbReference type="RefSeq" id="WP_060936503.1">
    <property type="nucleotide sequence ID" value="NZ_JASOZP010000001.1"/>
</dbReference>
<feature type="domain" description="Aminotransferase class I/classII large" evidence="7">
    <location>
        <begin position="29"/>
        <end position="379"/>
    </location>
</feature>
<dbReference type="GO" id="GO:0008483">
    <property type="term" value="F:transaminase activity"/>
    <property type="evidence" value="ECO:0007669"/>
    <property type="project" value="UniProtKB-KW"/>
</dbReference>
<dbReference type="STRING" id="87541.AWM71_02150"/>
<dbReference type="EC" id="2.6.1.-" evidence="6"/>
<reference evidence="8 9" key="1">
    <citation type="submission" date="2016-01" db="EMBL/GenBank/DDBJ databases">
        <authorList>
            <person name="Oliw E.H."/>
        </authorList>
    </citation>
    <scope>NUCLEOTIDE SEQUENCE [LARGE SCALE GENOMIC DNA]</scope>
    <source>
        <strain evidence="8 9">KA00635</strain>
    </source>
</reference>
<dbReference type="OrthoDB" id="9802328at2"/>
<evidence type="ECO:0000313" key="9">
    <source>
        <dbReference type="Proteomes" id="UP000070422"/>
    </source>
</evidence>
<dbReference type="AlphaFoldDB" id="A0A133Y3I1"/>
<dbReference type="InterPro" id="IPR015422">
    <property type="entry name" value="PyrdxlP-dep_Trfase_small"/>
</dbReference>
<dbReference type="CDD" id="cd00609">
    <property type="entry name" value="AAT_like"/>
    <property type="match status" value="1"/>
</dbReference>
<dbReference type="PANTHER" id="PTHR46383:SF3">
    <property type="entry name" value="ASPARTATE AMINOTRANSFERASE-RELATED"/>
    <property type="match status" value="1"/>
</dbReference>
<evidence type="ECO:0000256" key="3">
    <source>
        <dbReference type="ARBA" id="ARBA00022576"/>
    </source>
</evidence>
<keyword evidence="3 6" id="KW-0032">Aminotransferase</keyword>
<evidence type="ECO:0000259" key="7">
    <source>
        <dbReference type="Pfam" id="PF00155"/>
    </source>
</evidence>
<dbReference type="InterPro" id="IPR015424">
    <property type="entry name" value="PyrdxlP-dep_Trfase"/>
</dbReference>
<dbReference type="PATRIC" id="fig|87541.4.peg.426"/>
<evidence type="ECO:0000256" key="6">
    <source>
        <dbReference type="RuleBase" id="RU000481"/>
    </source>
</evidence>
<comment type="similarity">
    <text evidence="2 6">Belongs to the class-I pyridoxal-phosphate-dependent aminotransferase family.</text>
</comment>
<name>A0A133Y3I1_9LACT</name>
<dbReference type="InterPro" id="IPR004838">
    <property type="entry name" value="NHTrfase_class1_PyrdxlP-BS"/>
</dbReference>
<organism evidence="8 9">
    <name type="scientific">Aerococcus christensenii</name>
    <dbReference type="NCBI Taxonomy" id="87541"/>
    <lineage>
        <taxon>Bacteria</taxon>
        <taxon>Bacillati</taxon>
        <taxon>Bacillota</taxon>
        <taxon>Bacilli</taxon>
        <taxon>Lactobacillales</taxon>
        <taxon>Aerococcaceae</taxon>
        <taxon>Aerococcus</taxon>
    </lineage>
</organism>
<comment type="caution">
    <text evidence="8">The sequence shown here is derived from an EMBL/GenBank/DDBJ whole genome shotgun (WGS) entry which is preliminary data.</text>
</comment>
<keyword evidence="5" id="KW-0663">Pyridoxal phosphate</keyword>
<dbReference type="EMBL" id="LSCQ01000020">
    <property type="protein sequence ID" value="KXB37706.1"/>
    <property type="molecule type" value="Genomic_DNA"/>
</dbReference>
<dbReference type="GO" id="GO:0006520">
    <property type="term" value="P:amino acid metabolic process"/>
    <property type="evidence" value="ECO:0007669"/>
    <property type="project" value="InterPro"/>
</dbReference>
<gene>
    <name evidence="8" type="ORF">HMPREF3187_00422</name>
</gene>
<dbReference type="InterPro" id="IPR050596">
    <property type="entry name" value="AspAT/PAT-like"/>
</dbReference>
<accession>A0A133Y3I1</accession>
<dbReference type="FunFam" id="3.40.640.10:FF:000033">
    <property type="entry name" value="Aspartate aminotransferase"/>
    <property type="match status" value="1"/>
</dbReference>
<dbReference type="InterPro" id="IPR015421">
    <property type="entry name" value="PyrdxlP-dep_Trfase_major"/>
</dbReference>
<sequence length="388" mass="43331">MTKSLSRKIIELPPSGIRRFFEVASEIPDVISLGVGEPDFKTPWKVCQDGIQSMKEGKTHYTANAGLMELRQAICQYLQKKYQLTYDPKTETLVTVGASEAIDIACRALINPGDEVLCADPGYVSYAPSITMADGKAIPVALNPDEDFILDPETLEAAITEKTKALLINFPNNPTGAQMTKEQLKDIVDVILKHDLYVISDEIYSELNYRSEPVTSIASFEGMKERTIYINGFAKAFAMTGWRLGYVCAPPEISEQMLKIHQYAIMAAGTTSQYAAITALTECEEEVLEMKQAYRQRRDYLLTCFQKIGLPCFKPEGAFYCFPDIREFQMTSEAFALRLLDEEKLAVVPGTAFGQGGEGFIRISYAYSIQELEQAVEKLSAFVSRLRV</sequence>
<protein>
    <recommendedName>
        <fullName evidence="6">Aminotransferase</fullName>
        <ecNumber evidence="6">2.6.1.-</ecNumber>
    </recommendedName>
</protein>
<evidence type="ECO:0000313" key="8">
    <source>
        <dbReference type="EMBL" id="KXB37706.1"/>
    </source>
</evidence>
<dbReference type="InterPro" id="IPR004839">
    <property type="entry name" value="Aminotransferase_I/II_large"/>
</dbReference>
<dbReference type="Gene3D" id="3.90.1150.10">
    <property type="entry name" value="Aspartate Aminotransferase, domain 1"/>
    <property type="match status" value="1"/>
</dbReference>
<dbReference type="PANTHER" id="PTHR46383">
    <property type="entry name" value="ASPARTATE AMINOTRANSFERASE"/>
    <property type="match status" value="1"/>
</dbReference>
<proteinExistence type="inferred from homology"/>
<evidence type="ECO:0000256" key="4">
    <source>
        <dbReference type="ARBA" id="ARBA00022679"/>
    </source>
</evidence>
<evidence type="ECO:0000256" key="2">
    <source>
        <dbReference type="ARBA" id="ARBA00007441"/>
    </source>
</evidence>
<dbReference type="PROSITE" id="PS00105">
    <property type="entry name" value="AA_TRANSFER_CLASS_1"/>
    <property type="match status" value="1"/>
</dbReference>
<dbReference type="SUPFAM" id="SSF53383">
    <property type="entry name" value="PLP-dependent transferases"/>
    <property type="match status" value="1"/>
</dbReference>
<evidence type="ECO:0000256" key="5">
    <source>
        <dbReference type="ARBA" id="ARBA00022898"/>
    </source>
</evidence>
<dbReference type="Proteomes" id="UP000070422">
    <property type="component" value="Unassembled WGS sequence"/>
</dbReference>
<evidence type="ECO:0000256" key="1">
    <source>
        <dbReference type="ARBA" id="ARBA00001933"/>
    </source>
</evidence>
<dbReference type="Pfam" id="PF00155">
    <property type="entry name" value="Aminotran_1_2"/>
    <property type="match status" value="1"/>
</dbReference>
<dbReference type="GO" id="GO:0030170">
    <property type="term" value="F:pyridoxal phosphate binding"/>
    <property type="evidence" value="ECO:0007669"/>
    <property type="project" value="InterPro"/>
</dbReference>
<keyword evidence="4 6" id="KW-0808">Transferase</keyword>
<dbReference type="Gene3D" id="3.40.640.10">
    <property type="entry name" value="Type I PLP-dependent aspartate aminotransferase-like (Major domain)"/>
    <property type="match status" value="1"/>
</dbReference>